<keyword evidence="1" id="KW-0472">Membrane</keyword>
<sequence>MFFTLNELVQWLGLTVFEIWINLLAITLFTILLALRVENVLTGASAWWIVFAPLFAGDGLNAYFCTIVFIRMQLEGAYKVALFRASWSFLFLVLLFVFKFLLCQKLSGQGNHEYSEVLAPIFILLQLIMVRACQMH</sequence>
<dbReference type="PANTHER" id="PTHR13568">
    <property type="entry name" value="FAM11A, B PROTEIN"/>
    <property type="match status" value="1"/>
</dbReference>
<name>A0A6L2PDJ0_COPFO</name>
<organism evidence="2 3">
    <name type="scientific">Coptotermes formosanus</name>
    <name type="common">Formosan subterranean termite</name>
    <dbReference type="NCBI Taxonomy" id="36987"/>
    <lineage>
        <taxon>Eukaryota</taxon>
        <taxon>Metazoa</taxon>
        <taxon>Ecdysozoa</taxon>
        <taxon>Arthropoda</taxon>
        <taxon>Hexapoda</taxon>
        <taxon>Insecta</taxon>
        <taxon>Pterygota</taxon>
        <taxon>Neoptera</taxon>
        <taxon>Polyneoptera</taxon>
        <taxon>Dictyoptera</taxon>
        <taxon>Blattodea</taxon>
        <taxon>Blattoidea</taxon>
        <taxon>Termitoidae</taxon>
        <taxon>Rhinotermitidae</taxon>
        <taxon>Coptotermes</taxon>
    </lineage>
</organism>
<dbReference type="GO" id="GO:0005783">
    <property type="term" value="C:endoplasmic reticulum"/>
    <property type="evidence" value="ECO:0007669"/>
    <property type="project" value="TreeGrafter"/>
</dbReference>
<evidence type="ECO:0000256" key="1">
    <source>
        <dbReference type="SAM" id="Phobius"/>
    </source>
</evidence>
<evidence type="ECO:0000313" key="2">
    <source>
        <dbReference type="EMBL" id="GFG28655.1"/>
    </source>
</evidence>
<feature type="transmembrane region" description="Helical" evidence="1">
    <location>
        <begin position="47"/>
        <end position="70"/>
    </location>
</feature>
<dbReference type="Pfam" id="PF10269">
    <property type="entry name" value="Tmemb_185A"/>
    <property type="match status" value="1"/>
</dbReference>
<protein>
    <recommendedName>
        <fullName evidence="4">Transmembrane protein 203</fullName>
    </recommendedName>
</protein>
<dbReference type="FunCoup" id="A0A6L2PDJ0">
    <property type="interactions" value="989"/>
</dbReference>
<dbReference type="AlphaFoldDB" id="A0A6L2PDJ0"/>
<comment type="caution">
    <text evidence="2">The sequence shown here is derived from an EMBL/GenBank/DDBJ whole genome shotgun (WGS) entry which is preliminary data.</text>
</comment>
<dbReference type="GO" id="GO:0006874">
    <property type="term" value="P:intracellular calcium ion homeostasis"/>
    <property type="evidence" value="ECO:0007669"/>
    <property type="project" value="TreeGrafter"/>
</dbReference>
<dbReference type="OrthoDB" id="6234541at2759"/>
<proteinExistence type="predicted"/>
<feature type="transmembrane region" description="Helical" evidence="1">
    <location>
        <begin position="82"/>
        <end position="102"/>
    </location>
</feature>
<gene>
    <name evidence="2" type="ORF">Cfor_05680</name>
</gene>
<dbReference type="CDD" id="cd22816">
    <property type="entry name" value="TMEM203"/>
    <property type="match status" value="1"/>
</dbReference>
<keyword evidence="1" id="KW-1133">Transmembrane helix</keyword>
<dbReference type="InParanoid" id="A0A6L2PDJ0"/>
<dbReference type="PANTHER" id="PTHR13568:SF9">
    <property type="entry name" value="TRANSMEMBRANE PROTEIN 203"/>
    <property type="match status" value="1"/>
</dbReference>
<feature type="transmembrane region" description="Helical" evidence="1">
    <location>
        <begin position="12"/>
        <end position="35"/>
    </location>
</feature>
<keyword evidence="1" id="KW-0812">Transmembrane</keyword>
<dbReference type="InterPro" id="IPR019396">
    <property type="entry name" value="TM_Fragile-X-F-assoc"/>
</dbReference>
<keyword evidence="3" id="KW-1185">Reference proteome</keyword>
<evidence type="ECO:0000313" key="3">
    <source>
        <dbReference type="Proteomes" id="UP000502823"/>
    </source>
</evidence>
<reference evidence="3" key="1">
    <citation type="submission" date="2020-01" db="EMBL/GenBank/DDBJ databases">
        <title>Draft genome sequence of the Termite Coptotermes fromosanus.</title>
        <authorList>
            <person name="Itakura S."/>
            <person name="Yosikawa Y."/>
            <person name="Umezawa K."/>
        </authorList>
    </citation>
    <scope>NUCLEOTIDE SEQUENCE [LARGE SCALE GENOMIC DNA]</scope>
</reference>
<dbReference type="Proteomes" id="UP000502823">
    <property type="component" value="Unassembled WGS sequence"/>
</dbReference>
<dbReference type="EMBL" id="BLKM01009892">
    <property type="protein sequence ID" value="GFG28655.1"/>
    <property type="molecule type" value="Genomic_DNA"/>
</dbReference>
<accession>A0A6L2PDJ0</accession>
<evidence type="ECO:0008006" key="4">
    <source>
        <dbReference type="Google" id="ProtNLM"/>
    </source>
</evidence>